<dbReference type="EMBL" id="CP001918">
    <property type="protein sequence ID" value="ADF60230.1"/>
    <property type="molecule type" value="Genomic_DNA"/>
</dbReference>
<evidence type="ECO:0000313" key="2">
    <source>
        <dbReference type="Proteomes" id="UP000002363"/>
    </source>
</evidence>
<keyword evidence="2" id="KW-1185">Reference proteome</keyword>
<protein>
    <submittedName>
        <fullName evidence="1">Uncharacterized protein</fullName>
    </submittedName>
</protein>
<proteinExistence type="predicted"/>
<evidence type="ECO:0000313" key="1">
    <source>
        <dbReference type="EMBL" id="ADF60230.1"/>
    </source>
</evidence>
<dbReference type="Proteomes" id="UP000002363">
    <property type="component" value="Chromosome"/>
</dbReference>
<dbReference type="KEGG" id="enc:ECL_00666"/>
<name>A0A0H3CG15_ENTCC</name>
<accession>A0A0H3CG15</accession>
<reference evidence="1 2" key="1">
    <citation type="journal article" date="2010" name="J. Bacteriol.">
        <title>Complete genome sequence of Enterobacter cloacae subsp. cloacae type strain ATCC 13047.</title>
        <authorList>
            <person name="Ren Y."/>
            <person name="Ren Y."/>
            <person name="Zhou Z."/>
            <person name="Guo X."/>
            <person name="Li Y."/>
            <person name="Feng L."/>
            <person name="Wang L."/>
        </authorList>
    </citation>
    <scope>NUCLEOTIDE SEQUENCE [LARGE SCALE GENOMIC DNA]</scope>
    <source>
        <strain evidence="2">ATCC 13047 / DSM 30054 / NBRC 13535 / NCTC 10005 / WDCM 00083 / NCDC 279-56</strain>
    </source>
</reference>
<dbReference type="HOGENOM" id="CLU_3215692_0_0_6"/>
<dbReference type="EnsemblBacteria" id="ADF60230">
    <property type="protein sequence ID" value="ADF60230"/>
    <property type="gene ID" value="ECL_00666"/>
</dbReference>
<gene>
    <name evidence="1" type="ordered locus">ECL_00666</name>
</gene>
<sequence length="44" mass="5229">MSNTLDHASSRQIVGHYTHPDVRIKQFNARFTQCKRFFMNINAF</sequence>
<dbReference type="AlphaFoldDB" id="A0A0H3CG15"/>
<dbReference type="STRING" id="716541.ECL_00666"/>
<organism evidence="1 2">
    <name type="scientific">Enterobacter cloacae subsp. cloacae (strain ATCC 13047 / DSM 30054 / NBRC 13535 / NCTC 10005 / WDCM 00083 / NCDC 279-56)</name>
    <dbReference type="NCBI Taxonomy" id="716541"/>
    <lineage>
        <taxon>Bacteria</taxon>
        <taxon>Pseudomonadati</taxon>
        <taxon>Pseudomonadota</taxon>
        <taxon>Gammaproteobacteria</taxon>
        <taxon>Enterobacterales</taxon>
        <taxon>Enterobacteriaceae</taxon>
        <taxon>Enterobacter</taxon>
        <taxon>Enterobacter cloacae complex</taxon>
    </lineage>
</organism>